<dbReference type="STRING" id="337451.A0A3S3MER3"/>
<dbReference type="PANTHER" id="PTHR11654">
    <property type="entry name" value="OLIGOPEPTIDE TRANSPORTER-RELATED"/>
    <property type="match status" value="1"/>
</dbReference>
<gene>
    <name evidence="1" type="ORF">CKAN_00068900</name>
</gene>
<keyword evidence="2" id="KW-1185">Reference proteome</keyword>
<evidence type="ECO:0000313" key="2">
    <source>
        <dbReference type="Proteomes" id="UP000283530"/>
    </source>
</evidence>
<dbReference type="EMBL" id="QPKB01000001">
    <property type="protein sequence ID" value="RWR72466.1"/>
    <property type="molecule type" value="Genomic_DNA"/>
</dbReference>
<sequence length="296" mass="32987">MSLLIKTNNIKVDGNGPQPEIISLQLIKINDNKVDVKANEAIEKVASDGLLAILVIYLTKNHHIDAARVGSMHSLRVVCNIKLPSYSGGYPLRFLLWSFLCNCHGDLLQAFFVGQVGDFKSLVQVMPIWSTRNVNAITISQLPFPVVQASAIDSHFSLKFEIPSGSLSVFGILALTVYGSRFMIKYLYHCQSWDTPCDRGNCGGWSALGEILQSKYGYRSCMHSAMWLVPQYCLTRMTTAFNTVGQIEFYYSEFPKSSSIEVILFLTRHGCRELGLPMGHCGVNPWMIPILTKGHS</sequence>
<dbReference type="Gene3D" id="1.20.1250.20">
    <property type="entry name" value="MFS general substrate transporter like domains"/>
    <property type="match status" value="1"/>
</dbReference>
<dbReference type="Proteomes" id="UP000283530">
    <property type="component" value="Unassembled WGS sequence"/>
</dbReference>
<evidence type="ECO:0000313" key="1">
    <source>
        <dbReference type="EMBL" id="RWR72466.1"/>
    </source>
</evidence>
<dbReference type="InterPro" id="IPR036259">
    <property type="entry name" value="MFS_trans_sf"/>
</dbReference>
<protein>
    <submittedName>
        <fullName evidence="1">Protein NRT1/ PTR FAMILY 1.2-like protein</fullName>
    </submittedName>
</protein>
<dbReference type="AlphaFoldDB" id="A0A3S3MER3"/>
<dbReference type="OrthoDB" id="8904098at2759"/>
<name>A0A3S3MER3_9MAGN</name>
<comment type="caution">
    <text evidence="1">The sequence shown here is derived from an EMBL/GenBank/DDBJ whole genome shotgun (WGS) entry which is preliminary data.</text>
</comment>
<proteinExistence type="predicted"/>
<accession>A0A3S3MER3</accession>
<organism evidence="1 2">
    <name type="scientific">Cinnamomum micranthum f. kanehirae</name>
    <dbReference type="NCBI Taxonomy" id="337451"/>
    <lineage>
        <taxon>Eukaryota</taxon>
        <taxon>Viridiplantae</taxon>
        <taxon>Streptophyta</taxon>
        <taxon>Embryophyta</taxon>
        <taxon>Tracheophyta</taxon>
        <taxon>Spermatophyta</taxon>
        <taxon>Magnoliopsida</taxon>
        <taxon>Magnoliidae</taxon>
        <taxon>Laurales</taxon>
        <taxon>Lauraceae</taxon>
        <taxon>Cinnamomum</taxon>
    </lineage>
</organism>
<reference evidence="1 2" key="1">
    <citation type="journal article" date="2019" name="Nat. Plants">
        <title>Stout camphor tree genome fills gaps in understanding of flowering plant genome evolution.</title>
        <authorList>
            <person name="Chaw S.M."/>
            <person name="Liu Y.C."/>
            <person name="Wu Y.W."/>
            <person name="Wang H.Y."/>
            <person name="Lin C.I."/>
            <person name="Wu C.S."/>
            <person name="Ke H.M."/>
            <person name="Chang L.Y."/>
            <person name="Hsu C.Y."/>
            <person name="Yang H.T."/>
            <person name="Sudianto E."/>
            <person name="Hsu M.H."/>
            <person name="Wu K.P."/>
            <person name="Wang L.N."/>
            <person name="Leebens-Mack J.H."/>
            <person name="Tsai I.J."/>
        </authorList>
    </citation>
    <scope>NUCLEOTIDE SEQUENCE [LARGE SCALE GENOMIC DNA]</scope>
    <source>
        <strain evidence="2">cv. Chaw 1501</strain>
        <tissue evidence="1">Young leaves</tissue>
    </source>
</reference>